<dbReference type="STRING" id="258533.BN977_02814"/>
<dbReference type="OrthoDB" id="154414at2"/>
<dbReference type="SMART" id="SM00822">
    <property type="entry name" value="PKS_KR"/>
    <property type="match status" value="1"/>
</dbReference>
<reference evidence="4" key="2">
    <citation type="submission" date="2014-03" db="EMBL/GenBank/DDBJ databases">
        <authorList>
            <person name="Urmite Genomes"/>
        </authorList>
    </citation>
    <scope>NUCLEOTIDE SEQUENCE</scope>
    <source>
        <strain evidence="4">DSM 44829</strain>
    </source>
</reference>
<comment type="caution">
    <text evidence="4">The sequence shown here is derived from an EMBL/GenBank/DDBJ whole genome shotgun (WGS) entry which is preliminary data.</text>
</comment>
<dbReference type="InterPro" id="IPR002347">
    <property type="entry name" value="SDR_fam"/>
</dbReference>
<dbReference type="Gene3D" id="3.40.50.720">
    <property type="entry name" value="NAD(P)-binding Rossmann-like Domain"/>
    <property type="match status" value="1"/>
</dbReference>
<dbReference type="PROSITE" id="PS00061">
    <property type="entry name" value="ADH_SHORT"/>
    <property type="match status" value="1"/>
</dbReference>
<keyword evidence="2" id="KW-0560">Oxidoreductase</keyword>
<dbReference type="PRINTS" id="PR00081">
    <property type="entry name" value="GDHRDH"/>
</dbReference>
<accession>W9AYI8</accession>
<dbReference type="RefSeq" id="WP_024452489.1">
    <property type="nucleotide sequence ID" value="NZ_CCBB010000001.1"/>
</dbReference>
<gene>
    <name evidence="4" type="ORF">BN977_02814</name>
</gene>
<dbReference type="InterPro" id="IPR057326">
    <property type="entry name" value="KR_dom"/>
</dbReference>
<evidence type="ECO:0000256" key="1">
    <source>
        <dbReference type="ARBA" id="ARBA00006484"/>
    </source>
</evidence>
<evidence type="ECO:0000259" key="3">
    <source>
        <dbReference type="SMART" id="SM00822"/>
    </source>
</evidence>
<dbReference type="AlphaFoldDB" id="W9AYI8"/>
<dbReference type="InterPro" id="IPR020904">
    <property type="entry name" value="Sc_DH/Rdtase_CS"/>
</dbReference>
<dbReference type="eggNOG" id="COG1028">
    <property type="taxonomic scope" value="Bacteria"/>
</dbReference>
<keyword evidence="5" id="KW-1185">Reference proteome</keyword>
<dbReference type="PANTHER" id="PTHR43639">
    <property type="entry name" value="OXIDOREDUCTASE, SHORT-CHAIN DEHYDROGENASE/REDUCTASE FAMILY (AFU_ORTHOLOGUE AFUA_5G02870)"/>
    <property type="match status" value="1"/>
</dbReference>
<evidence type="ECO:0000313" key="4">
    <source>
        <dbReference type="EMBL" id="CDO07997.1"/>
    </source>
</evidence>
<evidence type="ECO:0000256" key="2">
    <source>
        <dbReference type="ARBA" id="ARBA00023002"/>
    </source>
</evidence>
<dbReference type="Proteomes" id="UP000028870">
    <property type="component" value="Unassembled WGS sequence"/>
</dbReference>
<dbReference type="FunFam" id="3.40.50.720:FF:000084">
    <property type="entry name" value="Short-chain dehydrogenase reductase"/>
    <property type="match status" value="1"/>
</dbReference>
<dbReference type="Pfam" id="PF13561">
    <property type="entry name" value="adh_short_C2"/>
    <property type="match status" value="1"/>
</dbReference>
<dbReference type="SUPFAM" id="SSF51735">
    <property type="entry name" value="NAD(P)-binding Rossmann-fold domains"/>
    <property type="match status" value="1"/>
</dbReference>
<dbReference type="EMBL" id="CCBB010000001">
    <property type="protein sequence ID" value="CDO07997.1"/>
    <property type="molecule type" value="Genomic_DNA"/>
</dbReference>
<reference evidence="4" key="1">
    <citation type="submission" date="2014-03" db="EMBL/GenBank/DDBJ databases">
        <title>Draft Genome Sequence of Mycobacterium cosmeticum DSM 44829.</title>
        <authorList>
            <person name="Croce O."/>
            <person name="Robert C."/>
            <person name="Raoult D."/>
            <person name="Drancourt M."/>
        </authorList>
    </citation>
    <scope>NUCLEOTIDE SEQUENCE [LARGE SCALE GENOMIC DNA]</scope>
    <source>
        <strain evidence="4">DSM 44829</strain>
    </source>
</reference>
<sequence length="257" mass="26086">MTTTDTATTNTVRPLAGRRALVTGGSRGIGAATVARLAADGAAVAFTYHSSPEQADKLVAEASASGAQVVAIRADSGNVEAITSAVEQTVTALGGLDILVNNAGVAHGAPIEEFPLEEFDRLIAVNVRGVFAAVRAAVPHLGSGGRIITIGSVNADRVPVPGISIYSTTKAAVAGLTRGLARELGPRGITVNNVQPGPTATDMNPDEGDFADHMRSLTALGRYGQPADIASAVAYLALPEAGFVTGVTWNIDGGYTL</sequence>
<name>W9AYI8_MYCCO</name>
<dbReference type="GO" id="GO:0016491">
    <property type="term" value="F:oxidoreductase activity"/>
    <property type="evidence" value="ECO:0007669"/>
    <property type="project" value="UniProtKB-KW"/>
</dbReference>
<dbReference type="PANTHER" id="PTHR43639:SF1">
    <property type="entry name" value="SHORT-CHAIN DEHYDROGENASE_REDUCTASE FAMILY PROTEIN"/>
    <property type="match status" value="1"/>
</dbReference>
<feature type="domain" description="Ketoreductase" evidence="3">
    <location>
        <begin position="18"/>
        <end position="213"/>
    </location>
</feature>
<comment type="similarity">
    <text evidence="1">Belongs to the short-chain dehydrogenases/reductases (SDR) family.</text>
</comment>
<dbReference type="PRINTS" id="PR00080">
    <property type="entry name" value="SDRFAMILY"/>
</dbReference>
<proteinExistence type="inferred from homology"/>
<organism evidence="4 5">
    <name type="scientific">Mycolicibacterium cosmeticum</name>
    <dbReference type="NCBI Taxonomy" id="258533"/>
    <lineage>
        <taxon>Bacteria</taxon>
        <taxon>Bacillati</taxon>
        <taxon>Actinomycetota</taxon>
        <taxon>Actinomycetes</taxon>
        <taxon>Mycobacteriales</taxon>
        <taxon>Mycobacteriaceae</taxon>
        <taxon>Mycolicibacterium</taxon>
    </lineage>
</organism>
<protein>
    <submittedName>
        <fullName evidence="4">Short-chain dehydrogenase/reductase SDR</fullName>
    </submittedName>
</protein>
<dbReference type="InterPro" id="IPR036291">
    <property type="entry name" value="NAD(P)-bd_dom_sf"/>
</dbReference>
<evidence type="ECO:0000313" key="5">
    <source>
        <dbReference type="Proteomes" id="UP000028870"/>
    </source>
</evidence>